<reference evidence="1 2" key="1">
    <citation type="journal article" date="2019" name="G3 (Bethesda)">
        <title>Sequencing of a Wild Apple (Malus baccata) Genome Unravels the Differences Between Cultivated and Wild Apple Species Regarding Disease Resistance and Cold Tolerance.</title>
        <authorList>
            <person name="Chen X."/>
        </authorList>
    </citation>
    <scope>NUCLEOTIDE SEQUENCE [LARGE SCALE GENOMIC DNA]</scope>
    <source>
        <strain evidence="2">cv. Shandingzi</strain>
        <tissue evidence="1">Leaves</tissue>
    </source>
</reference>
<name>A0A540MN07_MALBA</name>
<accession>A0A540MN07</accession>
<protein>
    <submittedName>
        <fullName evidence="1">Uncharacterized protein</fullName>
    </submittedName>
</protein>
<organism evidence="1 2">
    <name type="scientific">Malus baccata</name>
    <name type="common">Siberian crab apple</name>
    <name type="synonym">Pyrus baccata</name>
    <dbReference type="NCBI Taxonomy" id="106549"/>
    <lineage>
        <taxon>Eukaryota</taxon>
        <taxon>Viridiplantae</taxon>
        <taxon>Streptophyta</taxon>
        <taxon>Embryophyta</taxon>
        <taxon>Tracheophyta</taxon>
        <taxon>Spermatophyta</taxon>
        <taxon>Magnoliopsida</taxon>
        <taxon>eudicotyledons</taxon>
        <taxon>Gunneridae</taxon>
        <taxon>Pentapetalae</taxon>
        <taxon>rosids</taxon>
        <taxon>fabids</taxon>
        <taxon>Rosales</taxon>
        <taxon>Rosaceae</taxon>
        <taxon>Amygdaloideae</taxon>
        <taxon>Maleae</taxon>
        <taxon>Malus</taxon>
    </lineage>
</organism>
<dbReference type="Proteomes" id="UP000315295">
    <property type="component" value="Unassembled WGS sequence"/>
</dbReference>
<evidence type="ECO:0000313" key="2">
    <source>
        <dbReference type="Proteomes" id="UP000315295"/>
    </source>
</evidence>
<keyword evidence="2" id="KW-1185">Reference proteome</keyword>
<comment type="caution">
    <text evidence="1">The sequence shown here is derived from an EMBL/GenBank/DDBJ whole genome shotgun (WGS) entry which is preliminary data.</text>
</comment>
<dbReference type="AlphaFoldDB" id="A0A540MN07"/>
<sequence length="69" mass="8010">MDPFPHHECARLMMAILIQDNLQRGIPKCTAQSVGQLMERSSDLYRDFFQPSQMERRRLLWTSSGALVT</sequence>
<proteinExistence type="predicted"/>
<dbReference type="EMBL" id="VIEB01000220">
    <property type="protein sequence ID" value="TQE00169.1"/>
    <property type="molecule type" value="Genomic_DNA"/>
</dbReference>
<evidence type="ECO:0000313" key="1">
    <source>
        <dbReference type="EMBL" id="TQE00169.1"/>
    </source>
</evidence>
<gene>
    <name evidence="1" type="ORF">C1H46_014181</name>
</gene>